<dbReference type="Pfam" id="PF00098">
    <property type="entry name" value="zf-CCHC"/>
    <property type="match status" value="1"/>
</dbReference>
<name>A0A6P7FLB9_DIAVI</name>
<evidence type="ECO:0000259" key="3">
    <source>
        <dbReference type="PROSITE" id="PS50158"/>
    </source>
</evidence>
<feature type="compositionally biased region" description="Polar residues" evidence="2">
    <location>
        <begin position="67"/>
        <end position="106"/>
    </location>
</feature>
<proteinExistence type="predicted"/>
<keyword evidence="1" id="KW-0862">Zinc</keyword>
<organism evidence="4">
    <name type="scientific">Diabrotica virgifera virgifera</name>
    <name type="common">western corn rootworm</name>
    <dbReference type="NCBI Taxonomy" id="50390"/>
    <lineage>
        <taxon>Eukaryota</taxon>
        <taxon>Metazoa</taxon>
        <taxon>Ecdysozoa</taxon>
        <taxon>Arthropoda</taxon>
        <taxon>Hexapoda</taxon>
        <taxon>Insecta</taxon>
        <taxon>Pterygota</taxon>
        <taxon>Neoptera</taxon>
        <taxon>Endopterygota</taxon>
        <taxon>Coleoptera</taxon>
        <taxon>Polyphaga</taxon>
        <taxon>Cucujiformia</taxon>
        <taxon>Chrysomeloidea</taxon>
        <taxon>Chrysomelidae</taxon>
        <taxon>Galerucinae</taxon>
        <taxon>Diabroticina</taxon>
        <taxon>Diabroticites</taxon>
        <taxon>Diabrotica</taxon>
    </lineage>
</organism>
<sequence length="126" mass="14482">MSPISFLRAGIQDPQYSHVLSFRRQVYFAPTDNFTVPDSVLIDFENISYRIFLSDKLTCYKCHQTGHVSSDCTSNHSYPQNTQKPQTEENFLSQIPSTSPEQNQITHENDESRKEMDAQVSTDTDK</sequence>
<dbReference type="SUPFAM" id="SSF57756">
    <property type="entry name" value="Retrovirus zinc finger-like domains"/>
    <property type="match status" value="1"/>
</dbReference>
<dbReference type="InParanoid" id="A0A6P7FLB9"/>
<dbReference type="InterPro" id="IPR036875">
    <property type="entry name" value="Znf_CCHC_sf"/>
</dbReference>
<protein>
    <submittedName>
        <fullName evidence="4">Uncharacterized protein LOC114328966</fullName>
    </submittedName>
</protein>
<evidence type="ECO:0000256" key="2">
    <source>
        <dbReference type="SAM" id="MobiDB-lite"/>
    </source>
</evidence>
<feature type="compositionally biased region" description="Basic and acidic residues" evidence="2">
    <location>
        <begin position="107"/>
        <end position="126"/>
    </location>
</feature>
<feature type="region of interest" description="Disordered" evidence="2">
    <location>
        <begin position="67"/>
        <end position="126"/>
    </location>
</feature>
<reference evidence="4" key="1">
    <citation type="submission" date="2025-08" db="UniProtKB">
        <authorList>
            <consortium name="RefSeq"/>
        </authorList>
    </citation>
    <scope>IDENTIFICATION</scope>
    <source>
        <tissue evidence="4">Whole insect</tissue>
    </source>
</reference>
<evidence type="ECO:0000256" key="1">
    <source>
        <dbReference type="PROSITE-ProRule" id="PRU00047"/>
    </source>
</evidence>
<dbReference type="Gene3D" id="4.10.60.10">
    <property type="entry name" value="Zinc finger, CCHC-type"/>
    <property type="match status" value="1"/>
</dbReference>
<feature type="domain" description="CCHC-type" evidence="3">
    <location>
        <begin position="59"/>
        <end position="74"/>
    </location>
</feature>
<gene>
    <name evidence="4" type="primary">LOC114328966</name>
</gene>
<keyword evidence="1" id="KW-0479">Metal-binding</keyword>
<dbReference type="InterPro" id="IPR001878">
    <property type="entry name" value="Znf_CCHC"/>
</dbReference>
<accession>A0A6P7FLB9</accession>
<dbReference type="RefSeq" id="XP_028133768.1">
    <property type="nucleotide sequence ID" value="XM_028277967.1"/>
</dbReference>
<evidence type="ECO:0000313" key="4">
    <source>
        <dbReference type="RefSeq" id="XP_028133768.1"/>
    </source>
</evidence>
<dbReference type="SMART" id="SM00343">
    <property type="entry name" value="ZnF_C2HC"/>
    <property type="match status" value="1"/>
</dbReference>
<keyword evidence="1" id="KW-0863">Zinc-finger</keyword>
<dbReference type="PROSITE" id="PS50158">
    <property type="entry name" value="ZF_CCHC"/>
    <property type="match status" value="1"/>
</dbReference>
<dbReference type="GO" id="GO:0008270">
    <property type="term" value="F:zinc ion binding"/>
    <property type="evidence" value="ECO:0007669"/>
    <property type="project" value="UniProtKB-KW"/>
</dbReference>
<dbReference type="GO" id="GO:0003676">
    <property type="term" value="F:nucleic acid binding"/>
    <property type="evidence" value="ECO:0007669"/>
    <property type="project" value="InterPro"/>
</dbReference>
<dbReference type="AlphaFoldDB" id="A0A6P7FLB9"/>